<evidence type="ECO:0000256" key="2">
    <source>
        <dbReference type="ARBA" id="ARBA00023002"/>
    </source>
</evidence>
<dbReference type="GO" id="GO:0051287">
    <property type="term" value="F:NAD binding"/>
    <property type="evidence" value="ECO:0007669"/>
    <property type="project" value="InterPro"/>
</dbReference>
<dbReference type="GO" id="GO:0005829">
    <property type="term" value="C:cytosol"/>
    <property type="evidence" value="ECO:0007669"/>
    <property type="project" value="TreeGrafter"/>
</dbReference>
<dbReference type="SUPFAM" id="SSF52283">
    <property type="entry name" value="Formate/glycerate dehydrogenase catalytic domain-like"/>
    <property type="match status" value="1"/>
</dbReference>
<evidence type="ECO:0000313" key="8">
    <source>
        <dbReference type="Proteomes" id="UP000675781"/>
    </source>
</evidence>
<dbReference type="InterPro" id="IPR006139">
    <property type="entry name" value="D-isomer_2_OHA_DH_cat_dom"/>
</dbReference>
<evidence type="ECO:0000313" key="7">
    <source>
        <dbReference type="EMBL" id="MBR7833315.1"/>
    </source>
</evidence>
<dbReference type="SUPFAM" id="SSF51735">
    <property type="entry name" value="NAD(P)-binding Rossmann-fold domains"/>
    <property type="match status" value="1"/>
</dbReference>
<dbReference type="InterPro" id="IPR029753">
    <property type="entry name" value="D-isomer_DH_CS"/>
</dbReference>
<dbReference type="PANTHER" id="PTHR10996">
    <property type="entry name" value="2-HYDROXYACID DEHYDROGENASE-RELATED"/>
    <property type="match status" value="1"/>
</dbReference>
<dbReference type="Proteomes" id="UP000675781">
    <property type="component" value="Unassembled WGS sequence"/>
</dbReference>
<keyword evidence="3" id="KW-0520">NAD</keyword>
<dbReference type="InterPro" id="IPR006140">
    <property type="entry name" value="D-isomer_DH_NAD-bd"/>
</dbReference>
<dbReference type="Pfam" id="PF02826">
    <property type="entry name" value="2-Hacid_dh_C"/>
    <property type="match status" value="1"/>
</dbReference>
<evidence type="ECO:0000259" key="5">
    <source>
        <dbReference type="Pfam" id="PF00389"/>
    </source>
</evidence>
<reference evidence="7" key="1">
    <citation type="submission" date="2021-04" db="EMBL/GenBank/DDBJ databases">
        <title>Genome based classification of Actinospica acidithermotolerans sp. nov., an actinobacterium isolated from an Indonesian hot spring.</title>
        <authorList>
            <person name="Kusuma A.B."/>
            <person name="Putra K.E."/>
            <person name="Nafisah S."/>
            <person name="Loh J."/>
            <person name="Nouioui I."/>
            <person name="Goodfellow M."/>
        </authorList>
    </citation>
    <scope>NUCLEOTIDE SEQUENCE</scope>
    <source>
        <strain evidence="7">CSCA 57</strain>
    </source>
</reference>
<dbReference type="AlphaFoldDB" id="A0A941EIU6"/>
<dbReference type="PROSITE" id="PS00671">
    <property type="entry name" value="D_2_HYDROXYACID_DH_3"/>
    <property type="match status" value="1"/>
</dbReference>
<proteinExistence type="inferred from homology"/>
<sequence>MTPWRVLSLLELPADRVEPLFERLPVTVTAPARLDTDAAAAAAAEADLILGGWSGAVPVGPQLLRAAPKTAAVIQASVGVDTVDVSEATARGIPVANAAGFNTQSVAEWCVGAAISALRLFVAADDKVREGGWPQPELVRRGSRELCGLRVGIVGFGAVGQACARLFSAFGCELAQWSRTRRDTVPWLELPDLVARSDVLVVALPLVDDTRGLLSGDLLGRLPQDAVLVNVGRGGIVDEEALARMVRDGGLAAAAFDVFQTEPLPADSPLLRDRRILLHPHAAGTTRQSRDRLLAGIRAAVERVVRGEPLEHVVNGVDPLVRRR</sequence>
<keyword evidence="2 4" id="KW-0560">Oxidoreductase</keyword>
<protein>
    <submittedName>
        <fullName evidence="7">Hydroxyacid dehydrogenase</fullName>
    </submittedName>
</protein>
<evidence type="ECO:0000256" key="3">
    <source>
        <dbReference type="ARBA" id="ARBA00023027"/>
    </source>
</evidence>
<dbReference type="EMBL" id="JAGSOG010000027">
    <property type="protein sequence ID" value="MBR7833315.1"/>
    <property type="molecule type" value="Genomic_DNA"/>
</dbReference>
<dbReference type="GO" id="GO:0016618">
    <property type="term" value="F:hydroxypyruvate reductase [NAD(P)H] activity"/>
    <property type="evidence" value="ECO:0007669"/>
    <property type="project" value="TreeGrafter"/>
</dbReference>
<feature type="domain" description="D-isomer specific 2-hydroxyacid dehydrogenase NAD-binding" evidence="6">
    <location>
        <begin position="112"/>
        <end position="283"/>
    </location>
</feature>
<dbReference type="InterPro" id="IPR050223">
    <property type="entry name" value="D-isomer_2-hydroxyacid_DH"/>
</dbReference>
<name>A0A941EIU6_9ACTN</name>
<feature type="domain" description="D-isomer specific 2-hydroxyacid dehydrogenase catalytic" evidence="5">
    <location>
        <begin position="21"/>
        <end position="315"/>
    </location>
</feature>
<evidence type="ECO:0000256" key="1">
    <source>
        <dbReference type="ARBA" id="ARBA00005854"/>
    </source>
</evidence>
<organism evidence="7 8">
    <name type="scientific">Actinospica durhamensis</name>
    <dbReference type="NCBI Taxonomy" id="1508375"/>
    <lineage>
        <taxon>Bacteria</taxon>
        <taxon>Bacillati</taxon>
        <taxon>Actinomycetota</taxon>
        <taxon>Actinomycetes</taxon>
        <taxon>Catenulisporales</taxon>
        <taxon>Actinospicaceae</taxon>
        <taxon>Actinospica</taxon>
    </lineage>
</organism>
<evidence type="ECO:0000256" key="4">
    <source>
        <dbReference type="RuleBase" id="RU003719"/>
    </source>
</evidence>
<keyword evidence="8" id="KW-1185">Reference proteome</keyword>
<dbReference type="InterPro" id="IPR036291">
    <property type="entry name" value="NAD(P)-bd_dom_sf"/>
</dbReference>
<comment type="caution">
    <text evidence="7">The sequence shown here is derived from an EMBL/GenBank/DDBJ whole genome shotgun (WGS) entry which is preliminary data.</text>
</comment>
<gene>
    <name evidence="7" type="ORF">KDL01_08560</name>
</gene>
<dbReference type="GO" id="GO:0030267">
    <property type="term" value="F:glyoxylate reductase (NADPH) activity"/>
    <property type="evidence" value="ECO:0007669"/>
    <property type="project" value="TreeGrafter"/>
</dbReference>
<dbReference type="RefSeq" id="WP_212527838.1">
    <property type="nucleotide sequence ID" value="NZ_JAGSOG010000027.1"/>
</dbReference>
<dbReference type="Pfam" id="PF00389">
    <property type="entry name" value="2-Hacid_dh"/>
    <property type="match status" value="1"/>
</dbReference>
<dbReference type="Gene3D" id="3.40.50.720">
    <property type="entry name" value="NAD(P)-binding Rossmann-like Domain"/>
    <property type="match status" value="2"/>
</dbReference>
<evidence type="ECO:0000259" key="6">
    <source>
        <dbReference type="Pfam" id="PF02826"/>
    </source>
</evidence>
<comment type="similarity">
    <text evidence="1 4">Belongs to the D-isomer specific 2-hydroxyacid dehydrogenase family.</text>
</comment>
<accession>A0A941EIU6</accession>
<dbReference type="PANTHER" id="PTHR10996:SF178">
    <property type="entry name" value="2-HYDROXYACID DEHYDROGENASE YGL185C-RELATED"/>
    <property type="match status" value="1"/>
</dbReference>